<reference evidence="7" key="1">
    <citation type="submission" date="2016-10" db="EMBL/GenBank/DDBJ databases">
        <authorList>
            <person name="de Groot N.N."/>
        </authorList>
    </citation>
    <scope>NUCLEOTIDE SEQUENCE</scope>
</reference>
<accession>A0A1W1BL83</accession>
<dbReference type="Pfam" id="PF03626">
    <property type="entry name" value="COX4_pro"/>
    <property type="match status" value="1"/>
</dbReference>
<dbReference type="AlphaFoldDB" id="A0A1W1BL83"/>
<evidence type="ECO:0000256" key="5">
    <source>
        <dbReference type="ARBA" id="ARBA00023136"/>
    </source>
</evidence>
<keyword evidence="2" id="KW-1003">Cell membrane</keyword>
<keyword evidence="5 6" id="KW-0472">Membrane</keyword>
<evidence type="ECO:0000256" key="2">
    <source>
        <dbReference type="ARBA" id="ARBA00022475"/>
    </source>
</evidence>
<proteinExistence type="predicted"/>
<organism evidence="7">
    <name type="scientific">hydrothermal vent metagenome</name>
    <dbReference type="NCBI Taxonomy" id="652676"/>
    <lineage>
        <taxon>unclassified sequences</taxon>
        <taxon>metagenomes</taxon>
        <taxon>ecological metagenomes</taxon>
    </lineage>
</organism>
<feature type="transmembrane region" description="Helical" evidence="6">
    <location>
        <begin position="63"/>
        <end position="81"/>
    </location>
</feature>
<evidence type="ECO:0000313" key="7">
    <source>
        <dbReference type="EMBL" id="SFV54330.1"/>
    </source>
</evidence>
<feature type="transmembrane region" description="Helical" evidence="6">
    <location>
        <begin position="29"/>
        <end position="51"/>
    </location>
</feature>
<evidence type="ECO:0000256" key="6">
    <source>
        <dbReference type="SAM" id="Phobius"/>
    </source>
</evidence>
<sequence length="82" mass="9385">MKRTVEIVWGVLIAFTIFAYLLGKLHLASGFMVGVLLFTTFVKGQLVIDYFMGMKNVSLKYRLIPTIWLVVIISTIAFSYYL</sequence>
<keyword evidence="3 6" id="KW-0812">Transmembrane</keyword>
<evidence type="ECO:0000256" key="4">
    <source>
        <dbReference type="ARBA" id="ARBA00022989"/>
    </source>
</evidence>
<comment type="subcellular location">
    <subcellularLocation>
        <location evidence="1">Cell membrane</location>
        <topology evidence="1">Multi-pass membrane protein</topology>
    </subcellularLocation>
</comment>
<dbReference type="InterPro" id="IPR005171">
    <property type="entry name" value="Cyt_c_oxidase_su4_prok"/>
</dbReference>
<protein>
    <submittedName>
        <fullName evidence="7">Uncharacterized protein</fullName>
    </submittedName>
</protein>
<evidence type="ECO:0000256" key="3">
    <source>
        <dbReference type="ARBA" id="ARBA00022692"/>
    </source>
</evidence>
<dbReference type="EMBL" id="FPHK01000011">
    <property type="protein sequence ID" value="SFV54330.1"/>
    <property type="molecule type" value="Genomic_DNA"/>
</dbReference>
<feature type="transmembrane region" description="Helical" evidence="6">
    <location>
        <begin position="7"/>
        <end position="23"/>
    </location>
</feature>
<dbReference type="GO" id="GO:0005886">
    <property type="term" value="C:plasma membrane"/>
    <property type="evidence" value="ECO:0007669"/>
    <property type="project" value="UniProtKB-SubCell"/>
</dbReference>
<keyword evidence="4 6" id="KW-1133">Transmembrane helix</keyword>
<evidence type="ECO:0000256" key="1">
    <source>
        <dbReference type="ARBA" id="ARBA00004651"/>
    </source>
</evidence>
<name>A0A1W1BL83_9ZZZZ</name>
<gene>
    <name evidence="7" type="ORF">MNB_SM-6-727</name>
</gene>